<dbReference type="NCBIfam" id="TIGR02436">
    <property type="entry name" value="four helix bundle protein"/>
    <property type="match status" value="1"/>
</dbReference>
<dbReference type="CDD" id="cd16376">
    <property type="entry name" value="Avd_like"/>
    <property type="match status" value="1"/>
</dbReference>
<dbReference type="EMBL" id="MGIP01000019">
    <property type="protein sequence ID" value="OGM90604.1"/>
    <property type="molecule type" value="Genomic_DNA"/>
</dbReference>
<dbReference type="AlphaFoldDB" id="A0A1F8DPQ7"/>
<evidence type="ECO:0000313" key="3">
    <source>
        <dbReference type="Proteomes" id="UP000177029"/>
    </source>
</evidence>
<dbReference type="InterPro" id="IPR055360">
    <property type="entry name" value="bAvd"/>
</dbReference>
<reference evidence="2 3" key="1">
    <citation type="journal article" date="2016" name="Nat. Commun.">
        <title>Thousands of microbial genomes shed light on interconnected biogeochemical processes in an aquifer system.</title>
        <authorList>
            <person name="Anantharaman K."/>
            <person name="Brown C.T."/>
            <person name="Hug L.A."/>
            <person name="Sharon I."/>
            <person name="Castelle C.J."/>
            <person name="Probst A.J."/>
            <person name="Thomas B.C."/>
            <person name="Singh A."/>
            <person name="Wilkins M.J."/>
            <person name="Karaoz U."/>
            <person name="Brodie E.L."/>
            <person name="Williams K.H."/>
            <person name="Hubbard S.S."/>
            <person name="Banfield J.F."/>
        </authorList>
    </citation>
    <scope>NUCLEOTIDE SEQUENCE [LARGE SCALE GENOMIC DNA]</scope>
</reference>
<dbReference type="InterPro" id="IPR012657">
    <property type="entry name" value="23S_rRNA-intervening_sequence"/>
</dbReference>
<sequence>MLQNLVIYQKTYDLLLWLYPVVNKFPKSQRFVLGQHIENKALDLLQLLIRAQAAMDKKTYLRGISIALDELRTLVRLAKDLKFMQLKQYEQAADRLNEIAKLLCGLMKRFIPEYTESAYQKQG</sequence>
<evidence type="ECO:0000313" key="2">
    <source>
        <dbReference type="EMBL" id="OGM90604.1"/>
    </source>
</evidence>
<protein>
    <recommendedName>
        <fullName evidence="1">bAvd-like domain-containing protein</fullName>
    </recommendedName>
</protein>
<evidence type="ECO:0000259" key="1">
    <source>
        <dbReference type="Pfam" id="PF22296"/>
    </source>
</evidence>
<dbReference type="NCBIfam" id="NF033474">
    <property type="entry name" value="DivGenRetAVD"/>
    <property type="match status" value="1"/>
</dbReference>
<accession>A0A1F8DPQ7</accession>
<dbReference type="SUPFAM" id="SSF158446">
    <property type="entry name" value="IVS-encoded protein-like"/>
    <property type="match status" value="1"/>
</dbReference>
<dbReference type="InterPro" id="IPR036583">
    <property type="entry name" value="23S_rRNA_IVS_sf"/>
</dbReference>
<name>A0A1F8DPQ7_9BACT</name>
<feature type="domain" description="bAvd-like" evidence="1">
    <location>
        <begin position="5"/>
        <end position="109"/>
    </location>
</feature>
<dbReference type="Gene3D" id="1.20.1440.60">
    <property type="entry name" value="23S rRNA-intervening sequence"/>
    <property type="match status" value="1"/>
</dbReference>
<dbReference type="Pfam" id="PF22296">
    <property type="entry name" value="bAvd"/>
    <property type="match status" value="1"/>
</dbReference>
<dbReference type="STRING" id="1802555.A2755_03555"/>
<proteinExistence type="predicted"/>
<dbReference type="Proteomes" id="UP000177029">
    <property type="component" value="Unassembled WGS sequence"/>
</dbReference>
<comment type="caution">
    <text evidence="2">The sequence shown here is derived from an EMBL/GenBank/DDBJ whole genome shotgun (WGS) entry which is preliminary data.</text>
</comment>
<organism evidence="2 3">
    <name type="scientific">Candidatus Wolfebacteria bacterium RIFCSPHIGHO2_01_FULL_48_22</name>
    <dbReference type="NCBI Taxonomy" id="1802555"/>
    <lineage>
        <taxon>Bacteria</taxon>
        <taxon>Candidatus Wolfeibacteriota</taxon>
    </lineage>
</organism>
<gene>
    <name evidence="2" type="ORF">A2755_03555</name>
</gene>